<reference evidence="2 3" key="1">
    <citation type="journal article" date="2014" name="BMC Genomics">
        <title>Genome and secretome analysis of the hemibiotrophic fungal pathogen, Moniliophthora roreri, which causes frosty pod rot disease of cacao: mechanisms of the biotrophic and necrotrophic phases.</title>
        <authorList>
            <person name="Meinhardt L.W."/>
            <person name="Costa G.G.L."/>
            <person name="Thomazella D.P.T."/>
            <person name="Teixeira P.J.P.L."/>
            <person name="Carazzolle M.F."/>
            <person name="Schuster S.C."/>
            <person name="Carlson J.E."/>
            <person name="Guiltinan M.J."/>
            <person name="Mieczkowski P."/>
            <person name="Farmer A."/>
            <person name="Ramaraj T."/>
            <person name="Crozier J."/>
            <person name="Davis R.E."/>
            <person name="Shao J."/>
            <person name="Melnick R.L."/>
            <person name="Pereira G.A.G."/>
            <person name="Bailey B.A."/>
        </authorList>
    </citation>
    <scope>NUCLEOTIDE SEQUENCE [LARGE SCALE GENOMIC DNA]</scope>
    <source>
        <strain evidence="2 3">MCA 2997</strain>
    </source>
</reference>
<protein>
    <submittedName>
        <fullName evidence="2">Uncharacterized protein</fullName>
    </submittedName>
</protein>
<dbReference type="Proteomes" id="UP000017559">
    <property type="component" value="Unassembled WGS sequence"/>
</dbReference>
<evidence type="ECO:0000313" key="3">
    <source>
        <dbReference type="Proteomes" id="UP000017559"/>
    </source>
</evidence>
<feature type="compositionally biased region" description="Gly residues" evidence="1">
    <location>
        <begin position="269"/>
        <end position="278"/>
    </location>
</feature>
<evidence type="ECO:0000313" key="2">
    <source>
        <dbReference type="EMBL" id="ESK96858.1"/>
    </source>
</evidence>
<feature type="region of interest" description="Disordered" evidence="1">
    <location>
        <begin position="86"/>
        <end position="194"/>
    </location>
</feature>
<dbReference type="EMBL" id="AWSO01000038">
    <property type="protein sequence ID" value="ESK96858.1"/>
    <property type="molecule type" value="Genomic_DNA"/>
</dbReference>
<feature type="compositionally biased region" description="Basic residues" evidence="1">
    <location>
        <begin position="147"/>
        <end position="156"/>
    </location>
</feature>
<comment type="caution">
    <text evidence="2">The sequence shown here is derived from an EMBL/GenBank/DDBJ whole genome shotgun (WGS) entry which is preliminary data.</text>
</comment>
<feature type="region of interest" description="Disordered" evidence="1">
    <location>
        <begin position="264"/>
        <end position="307"/>
    </location>
</feature>
<feature type="compositionally biased region" description="Polar residues" evidence="1">
    <location>
        <begin position="129"/>
        <end position="144"/>
    </location>
</feature>
<keyword evidence="3" id="KW-1185">Reference proteome</keyword>
<dbReference type="AlphaFoldDB" id="V2XCD8"/>
<gene>
    <name evidence="2" type="ORF">Moror_6436</name>
</gene>
<dbReference type="HOGENOM" id="CLU_906394_0_0_1"/>
<proteinExistence type="predicted"/>
<feature type="compositionally biased region" description="Low complexity" evidence="1">
    <location>
        <begin position="88"/>
        <end position="111"/>
    </location>
</feature>
<accession>V2XCD8</accession>
<sequence length="307" mass="33263">MNHTIASSSMTYEPSFSTELNPAHGFFHTLWHMPWVASDRVTVDYFPGMSRGAWEFRRVILGVSPVNRGAGWAKQGENKVEPAVDLLSSGTSASARSSTATSNMPGSPSPRGGRRRSSQRRDSRRLFYSPNQYTFVDVNANSTPPLRVKKKARQSTKPREKHPSRSHSHRQRERERPRHRTHNTFSAVPPVPPVPPLPTYPHGYAPYAPTASPLYLFQPPQPLSPSNTNVDANQSHAQNPGLLSPIFMPMVPAVFTSGSIGTASPPGLAGRGAGGGYGPPGPTGNFPGGFGMSPVSESTPKPKHESL</sequence>
<organism evidence="2 3">
    <name type="scientific">Moniliophthora roreri (strain MCA 2997)</name>
    <name type="common">Cocoa frosty pod rot fungus</name>
    <name type="synonym">Crinipellis roreri</name>
    <dbReference type="NCBI Taxonomy" id="1381753"/>
    <lineage>
        <taxon>Eukaryota</taxon>
        <taxon>Fungi</taxon>
        <taxon>Dikarya</taxon>
        <taxon>Basidiomycota</taxon>
        <taxon>Agaricomycotina</taxon>
        <taxon>Agaricomycetes</taxon>
        <taxon>Agaricomycetidae</taxon>
        <taxon>Agaricales</taxon>
        <taxon>Marasmiineae</taxon>
        <taxon>Marasmiaceae</taxon>
        <taxon>Moniliophthora</taxon>
    </lineage>
</organism>
<name>V2XCD8_MONRO</name>
<dbReference type="KEGG" id="mrr:Moror_6436"/>
<feature type="compositionally biased region" description="Basic residues" evidence="1">
    <location>
        <begin position="164"/>
        <end position="182"/>
    </location>
</feature>
<evidence type="ECO:0000256" key="1">
    <source>
        <dbReference type="SAM" id="MobiDB-lite"/>
    </source>
</evidence>
<dbReference type="STRING" id="1381753.V2XCD8"/>
<dbReference type="OrthoDB" id="3058472at2759"/>